<dbReference type="Proteomes" id="UP000218231">
    <property type="component" value="Unassembled WGS sequence"/>
</dbReference>
<dbReference type="GO" id="GO:0004674">
    <property type="term" value="F:protein serine/threonine kinase activity"/>
    <property type="evidence" value="ECO:0007669"/>
    <property type="project" value="UniProtKB-KW"/>
</dbReference>
<evidence type="ECO:0000256" key="1">
    <source>
        <dbReference type="ARBA" id="ARBA00022527"/>
    </source>
</evidence>
<dbReference type="Pfam" id="PF00069">
    <property type="entry name" value="Pkinase"/>
    <property type="match status" value="1"/>
</dbReference>
<keyword evidence="5 6" id="KW-0067">ATP-binding</keyword>
<evidence type="ECO:0000256" key="6">
    <source>
        <dbReference type="PROSITE-ProRule" id="PRU10141"/>
    </source>
</evidence>
<dbReference type="PROSITE" id="PS50011">
    <property type="entry name" value="PROTEIN_KINASE_DOM"/>
    <property type="match status" value="1"/>
</dbReference>
<dbReference type="Gene3D" id="3.30.200.20">
    <property type="entry name" value="Phosphorylase Kinase, domain 1"/>
    <property type="match status" value="1"/>
</dbReference>
<gene>
    <name evidence="9" type="ORF">WR25_10407</name>
</gene>
<evidence type="ECO:0000313" key="10">
    <source>
        <dbReference type="Proteomes" id="UP000218231"/>
    </source>
</evidence>
<dbReference type="FunFam" id="3.30.200.20:FF:000961">
    <property type="entry name" value="Mitogen-activated protein kinase"/>
    <property type="match status" value="1"/>
</dbReference>
<evidence type="ECO:0000256" key="7">
    <source>
        <dbReference type="RuleBase" id="RU000304"/>
    </source>
</evidence>
<dbReference type="InterPro" id="IPR000719">
    <property type="entry name" value="Prot_kinase_dom"/>
</dbReference>
<dbReference type="STRING" id="2018661.A0A2A2KI11"/>
<keyword evidence="1 7" id="KW-0723">Serine/threonine-protein kinase</keyword>
<dbReference type="PANTHER" id="PTHR24055">
    <property type="entry name" value="MITOGEN-ACTIVATED PROTEIN KINASE"/>
    <property type="match status" value="1"/>
</dbReference>
<dbReference type="SUPFAM" id="SSF56112">
    <property type="entry name" value="Protein kinase-like (PK-like)"/>
    <property type="match status" value="1"/>
</dbReference>
<reference evidence="9 10" key="1">
    <citation type="journal article" date="2017" name="Curr. Biol.">
        <title>Genome architecture and evolution of a unichromosomal asexual nematode.</title>
        <authorList>
            <person name="Fradin H."/>
            <person name="Zegar C."/>
            <person name="Gutwein M."/>
            <person name="Lucas J."/>
            <person name="Kovtun M."/>
            <person name="Corcoran D."/>
            <person name="Baugh L.R."/>
            <person name="Kiontke K."/>
            <person name="Gunsalus K."/>
            <person name="Fitch D.H."/>
            <person name="Piano F."/>
        </authorList>
    </citation>
    <scope>NUCLEOTIDE SEQUENCE [LARGE SCALE GENOMIC DNA]</scope>
    <source>
        <strain evidence="9">PF1309</strain>
    </source>
</reference>
<dbReference type="GO" id="GO:0005524">
    <property type="term" value="F:ATP binding"/>
    <property type="evidence" value="ECO:0007669"/>
    <property type="project" value="UniProtKB-UniRule"/>
</dbReference>
<dbReference type="EMBL" id="LIAE01008570">
    <property type="protein sequence ID" value="PAV73557.1"/>
    <property type="molecule type" value="Genomic_DNA"/>
</dbReference>
<keyword evidence="2" id="KW-0808">Transferase</keyword>
<keyword evidence="4" id="KW-0418">Kinase</keyword>
<evidence type="ECO:0000259" key="8">
    <source>
        <dbReference type="PROSITE" id="PS50011"/>
    </source>
</evidence>
<dbReference type="OrthoDB" id="192887at2759"/>
<evidence type="ECO:0000256" key="2">
    <source>
        <dbReference type="ARBA" id="ARBA00022679"/>
    </source>
</evidence>
<comment type="caution">
    <text evidence="9">The sequence shown here is derived from an EMBL/GenBank/DDBJ whole genome shotgun (WGS) entry which is preliminary data.</text>
</comment>
<accession>A0A2A2KI11</accession>
<dbReference type="Gene3D" id="1.10.510.10">
    <property type="entry name" value="Transferase(Phosphotransferase) domain 1"/>
    <property type="match status" value="1"/>
</dbReference>
<dbReference type="SMART" id="SM00220">
    <property type="entry name" value="S_TKc"/>
    <property type="match status" value="1"/>
</dbReference>
<dbReference type="InterPro" id="IPR011009">
    <property type="entry name" value="Kinase-like_dom_sf"/>
</dbReference>
<evidence type="ECO:0000256" key="5">
    <source>
        <dbReference type="ARBA" id="ARBA00022840"/>
    </source>
</evidence>
<comment type="similarity">
    <text evidence="7">Belongs to the protein kinase superfamily.</text>
</comment>
<keyword evidence="10" id="KW-1185">Reference proteome</keyword>
<dbReference type="FunFam" id="1.10.510.10:FF:000624">
    <property type="entry name" value="Mitogen-activated protein kinase"/>
    <property type="match status" value="1"/>
</dbReference>
<dbReference type="AlphaFoldDB" id="A0A2A2KI11"/>
<dbReference type="PROSITE" id="PS00107">
    <property type="entry name" value="PROTEIN_KINASE_ATP"/>
    <property type="match status" value="1"/>
</dbReference>
<sequence>MQKLEICLFKDSYFSIIFLLDYYNFQDRKMMEKFQVVSNHPTHPQQLVTRGGQLIKGISTSSLPLQNHPCTSSGSLVPLPVVQHQPVAHPSQPQLHSLPHAVSFTHPHQLLQQGVGLPFLPTSSVDFAQQLAAAHQQSSLNHIHSHIVQQPHSQHNFIGDMALVSHPATSAAACYGPGPAVKQDNKPQQASNAILAATHPLYNPPVQQEQPPDRPIGYGAFGVVWSVTDPRSGKRVALKKMPNVVQNLASCKRVFREIRLLSSFRHNNVLSLTDILHPNNPHFFQELYVLTELMQSDLHKIIVSPQPLTIDHVKVFVYQILRGLKYLHSANILHRDIKPGNLLVNSNCILKICDFGLARIWDQRDRQNMTHEVVTQYYRAPELLMGARRYTAAVDIWSVGCIFAELLQRKILFQAQGPVEQLQMIIDMLGSPSNDEMKYACEGARNHVSRGPHRPSNVQRLHHLSPQTTHDAVELLVMMLTFDPVGLQILIMRKNLKLT</sequence>
<evidence type="ECO:0000313" key="9">
    <source>
        <dbReference type="EMBL" id="PAV73557.1"/>
    </source>
</evidence>
<protein>
    <recommendedName>
        <fullName evidence="8">Protein kinase domain-containing protein</fullName>
    </recommendedName>
</protein>
<dbReference type="InterPro" id="IPR017441">
    <property type="entry name" value="Protein_kinase_ATP_BS"/>
</dbReference>
<name>A0A2A2KI11_9BILA</name>
<feature type="binding site" evidence="6">
    <location>
        <position position="239"/>
    </location>
    <ligand>
        <name>ATP</name>
        <dbReference type="ChEBI" id="CHEBI:30616"/>
    </ligand>
</feature>
<dbReference type="InterPro" id="IPR050117">
    <property type="entry name" value="MAPK"/>
</dbReference>
<dbReference type="PROSITE" id="PS00108">
    <property type="entry name" value="PROTEIN_KINASE_ST"/>
    <property type="match status" value="1"/>
</dbReference>
<dbReference type="InterPro" id="IPR008271">
    <property type="entry name" value="Ser/Thr_kinase_AS"/>
</dbReference>
<organism evidence="9 10">
    <name type="scientific">Diploscapter pachys</name>
    <dbReference type="NCBI Taxonomy" id="2018661"/>
    <lineage>
        <taxon>Eukaryota</taxon>
        <taxon>Metazoa</taxon>
        <taxon>Ecdysozoa</taxon>
        <taxon>Nematoda</taxon>
        <taxon>Chromadorea</taxon>
        <taxon>Rhabditida</taxon>
        <taxon>Rhabditina</taxon>
        <taxon>Rhabditomorpha</taxon>
        <taxon>Rhabditoidea</taxon>
        <taxon>Rhabditidae</taxon>
        <taxon>Diploscapter</taxon>
    </lineage>
</organism>
<evidence type="ECO:0000256" key="3">
    <source>
        <dbReference type="ARBA" id="ARBA00022741"/>
    </source>
</evidence>
<proteinExistence type="inferred from homology"/>
<evidence type="ECO:0000256" key="4">
    <source>
        <dbReference type="ARBA" id="ARBA00022777"/>
    </source>
</evidence>
<feature type="domain" description="Protein kinase" evidence="8">
    <location>
        <begin position="210"/>
        <end position="482"/>
    </location>
</feature>
<keyword evidence="3 6" id="KW-0547">Nucleotide-binding</keyword>